<dbReference type="Proteomes" id="UP000288227">
    <property type="component" value="Unassembled WGS sequence"/>
</dbReference>
<name>A0A401U6F5_9BACT</name>
<keyword evidence="2" id="KW-1185">Reference proteome</keyword>
<evidence type="ECO:0000313" key="2">
    <source>
        <dbReference type="Proteomes" id="UP000288227"/>
    </source>
</evidence>
<gene>
    <name evidence="1" type="ORF">SanaruYs_06800</name>
</gene>
<dbReference type="AlphaFoldDB" id="A0A401U6F5"/>
<evidence type="ECO:0000313" key="1">
    <source>
        <dbReference type="EMBL" id="GCC50465.1"/>
    </source>
</evidence>
<proteinExistence type="predicted"/>
<reference evidence="1 2" key="1">
    <citation type="submission" date="2018-11" db="EMBL/GenBank/DDBJ databases">
        <title>Chryseotalea sanarue gen. nov., sp., nov., a member of the family Cytophagaceae, isolated from a brackish lake in Hamamatsu Japan.</title>
        <authorList>
            <person name="Maejima Y."/>
            <person name="Iino T."/>
            <person name="Muraguchi Y."/>
            <person name="Fukuda K."/>
            <person name="Ohkuma M."/>
            <person name="Moriuchi R."/>
            <person name="Dohra H."/>
            <person name="Kimbara K."/>
            <person name="Shintani M."/>
        </authorList>
    </citation>
    <scope>NUCLEOTIDE SEQUENCE [LARGE SCALE GENOMIC DNA]</scope>
    <source>
        <strain evidence="1 2">Ys</strain>
    </source>
</reference>
<accession>A0A401U6F5</accession>
<dbReference type="EMBL" id="BHXQ01000001">
    <property type="protein sequence ID" value="GCC50465.1"/>
    <property type="molecule type" value="Genomic_DNA"/>
</dbReference>
<sequence>MLLSITSCSQKIPFLTSSVVPSAEGVVTVKSDDNKNYIIDLSVMRLADPTRLTPSKVGYIVWMETENNRVKNIGQLKTSTGFMSKTLTSSLATVTPFKPIEIFITGEEDVATLHPGLVVLKTGTFSVK</sequence>
<organism evidence="1 2">
    <name type="scientific">Chryseotalea sanaruensis</name>
    <dbReference type="NCBI Taxonomy" id="2482724"/>
    <lineage>
        <taxon>Bacteria</taxon>
        <taxon>Pseudomonadati</taxon>
        <taxon>Bacteroidota</taxon>
        <taxon>Cytophagia</taxon>
        <taxon>Cytophagales</taxon>
        <taxon>Chryseotaleaceae</taxon>
        <taxon>Chryseotalea</taxon>
    </lineage>
</organism>
<protein>
    <submittedName>
        <fullName evidence="1">Uncharacterized protein</fullName>
    </submittedName>
</protein>
<comment type="caution">
    <text evidence="1">The sequence shown here is derived from an EMBL/GenBank/DDBJ whole genome shotgun (WGS) entry which is preliminary data.</text>
</comment>